<dbReference type="GO" id="GO:0033281">
    <property type="term" value="C:TAT protein transport complex"/>
    <property type="evidence" value="ECO:0007669"/>
    <property type="project" value="UniProtKB-UniRule"/>
</dbReference>
<keyword evidence="2 9" id="KW-0813">Transport</keyword>
<dbReference type="Pfam" id="PF02416">
    <property type="entry name" value="TatA_B_E"/>
    <property type="match status" value="1"/>
</dbReference>
<keyword evidence="7 9" id="KW-0811">Translocation</keyword>
<keyword evidence="6 9" id="KW-1133">Transmembrane helix</keyword>
<dbReference type="KEGG" id="msv:Mesil_1555"/>
<dbReference type="GO" id="GO:0008320">
    <property type="term" value="F:protein transmembrane transporter activity"/>
    <property type="evidence" value="ECO:0007669"/>
    <property type="project" value="UniProtKB-UniRule"/>
</dbReference>
<evidence type="ECO:0000256" key="2">
    <source>
        <dbReference type="ARBA" id="ARBA00022448"/>
    </source>
</evidence>
<evidence type="ECO:0000313" key="11">
    <source>
        <dbReference type="Proteomes" id="UP000001916"/>
    </source>
</evidence>
<evidence type="ECO:0000256" key="5">
    <source>
        <dbReference type="ARBA" id="ARBA00022927"/>
    </source>
</evidence>
<dbReference type="eggNOG" id="COG1826">
    <property type="taxonomic scope" value="Bacteria"/>
</dbReference>
<comment type="subunit">
    <text evidence="9">Forms a complex with TatC.</text>
</comment>
<evidence type="ECO:0000256" key="1">
    <source>
        <dbReference type="ARBA" id="ARBA00004162"/>
    </source>
</evidence>
<gene>
    <name evidence="9" type="primary">tatA</name>
    <name evidence="10" type="ordered locus">Mesil_1555</name>
</gene>
<evidence type="ECO:0000256" key="7">
    <source>
        <dbReference type="ARBA" id="ARBA00023010"/>
    </source>
</evidence>
<evidence type="ECO:0000313" key="10">
    <source>
        <dbReference type="EMBL" id="ADH63445.1"/>
    </source>
</evidence>
<keyword evidence="8 9" id="KW-0472">Membrane</keyword>
<dbReference type="STRING" id="526227.Mesil_1555"/>
<dbReference type="AlphaFoldDB" id="D7BF92"/>
<name>D7BF92_ALLS1</name>
<evidence type="ECO:0000256" key="9">
    <source>
        <dbReference type="HAMAP-Rule" id="MF_00236"/>
    </source>
</evidence>
<dbReference type="Gene3D" id="1.20.5.3310">
    <property type="match status" value="1"/>
</dbReference>
<keyword evidence="5 9" id="KW-0653">Protein transport</keyword>
<keyword evidence="4 9" id="KW-0812">Transmembrane</keyword>
<dbReference type="PANTHER" id="PTHR42982">
    <property type="entry name" value="SEC-INDEPENDENT PROTEIN TRANSLOCASE PROTEIN TATA"/>
    <property type="match status" value="1"/>
</dbReference>
<comment type="subcellular location">
    <subcellularLocation>
        <location evidence="9">Cell inner membrane</location>
        <topology evidence="9">Single-pass membrane protein</topology>
    </subcellularLocation>
    <subcellularLocation>
        <location evidence="1">Cell membrane</location>
        <topology evidence="1">Single-pass membrane protein</topology>
    </subcellularLocation>
</comment>
<evidence type="ECO:0000256" key="8">
    <source>
        <dbReference type="ARBA" id="ARBA00023136"/>
    </source>
</evidence>
<keyword evidence="9" id="KW-0997">Cell inner membrane</keyword>
<dbReference type="RefSeq" id="WP_013158010.1">
    <property type="nucleotide sequence ID" value="NC_014212.1"/>
</dbReference>
<dbReference type="InterPro" id="IPR006312">
    <property type="entry name" value="TatA/E"/>
</dbReference>
<protein>
    <recommendedName>
        <fullName evidence="9">Sec-independent protein translocase protein TatA</fullName>
    </recommendedName>
</protein>
<dbReference type="PANTHER" id="PTHR42982:SF1">
    <property type="entry name" value="SEC-INDEPENDENT PROTEIN TRANSLOCASE PROTEIN TATA"/>
    <property type="match status" value="1"/>
</dbReference>
<evidence type="ECO:0000256" key="6">
    <source>
        <dbReference type="ARBA" id="ARBA00022989"/>
    </source>
</evidence>
<accession>D7BF92</accession>
<evidence type="ECO:0000256" key="3">
    <source>
        <dbReference type="ARBA" id="ARBA00022475"/>
    </source>
</evidence>
<reference evidence="10 11" key="1">
    <citation type="journal article" date="2010" name="Stand. Genomic Sci.">
        <title>Complete genome sequence of Meiothermus silvanus type strain (VI-R2).</title>
        <authorList>
            <person name="Sikorski J."/>
            <person name="Tindall B.J."/>
            <person name="Lowry S."/>
            <person name="Lucas S."/>
            <person name="Nolan M."/>
            <person name="Copeland A."/>
            <person name="Glavina Del Rio T."/>
            <person name="Tice H."/>
            <person name="Cheng J.F."/>
            <person name="Han C."/>
            <person name="Pitluck S."/>
            <person name="Liolios K."/>
            <person name="Ivanova N."/>
            <person name="Mavromatis K."/>
            <person name="Mikhailova N."/>
            <person name="Pati A."/>
            <person name="Goodwin L."/>
            <person name="Chen A."/>
            <person name="Palaniappan K."/>
            <person name="Land M."/>
            <person name="Hauser L."/>
            <person name="Chang Y.J."/>
            <person name="Jeffries C.D."/>
            <person name="Rohde M."/>
            <person name="Goker M."/>
            <person name="Woyke T."/>
            <person name="Bristow J."/>
            <person name="Eisen J.A."/>
            <person name="Markowitz V."/>
            <person name="Hugenholtz P."/>
            <person name="Kyrpides N.C."/>
            <person name="Klenk H.P."/>
            <person name="Lapidus A."/>
        </authorList>
    </citation>
    <scope>NUCLEOTIDE SEQUENCE [LARGE SCALE GENOMIC DNA]</scope>
    <source>
        <strain evidence="11">ATCC 700542 / DSM 9946 / VI-R2</strain>
    </source>
</reference>
<dbReference type="InterPro" id="IPR003369">
    <property type="entry name" value="TatA/B/E"/>
</dbReference>
<dbReference type="Proteomes" id="UP000001916">
    <property type="component" value="Chromosome"/>
</dbReference>
<keyword evidence="3 9" id="KW-1003">Cell membrane</keyword>
<dbReference type="GO" id="GO:0043953">
    <property type="term" value="P:protein transport by the Tat complex"/>
    <property type="evidence" value="ECO:0007669"/>
    <property type="project" value="UniProtKB-UniRule"/>
</dbReference>
<dbReference type="OrthoDB" id="33372at2"/>
<sequence length="58" mass="6328">MNLGPVELILILVVILLLFGARKLPELARGLGQSAREFKKGIAEDKDTVEAPKENKPS</sequence>
<comment type="similarity">
    <text evidence="9">Belongs to the TatA/E family.</text>
</comment>
<proteinExistence type="inferred from homology"/>
<comment type="function">
    <text evidence="9">Part of the twin-arginine translocation (Tat) system that transports large folded proteins containing a characteristic twin-arginine motif in their signal peptide across membranes. TatA could form the protein-conducting channel of the Tat system.</text>
</comment>
<evidence type="ECO:0000256" key="4">
    <source>
        <dbReference type="ARBA" id="ARBA00022692"/>
    </source>
</evidence>
<organism evidence="10 11">
    <name type="scientific">Allomeiothermus silvanus (strain ATCC 700542 / DSM 9946 / NBRC 106475 / NCIMB 13440 / VI-R2)</name>
    <name type="common">Thermus silvanus</name>
    <dbReference type="NCBI Taxonomy" id="526227"/>
    <lineage>
        <taxon>Bacteria</taxon>
        <taxon>Thermotogati</taxon>
        <taxon>Deinococcota</taxon>
        <taxon>Deinococci</taxon>
        <taxon>Thermales</taxon>
        <taxon>Thermaceae</taxon>
        <taxon>Allomeiothermus</taxon>
    </lineage>
</organism>
<dbReference type="HOGENOM" id="CLU_086034_6_2_0"/>
<keyword evidence="11" id="KW-1185">Reference proteome</keyword>
<dbReference type="EMBL" id="CP002042">
    <property type="protein sequence ID" value="ADH63445.1"/>
    <property type="molecule type" value="Genomic_DNA"/>
</dbReference>
<dbReference type="NCBIfam" id="TIGR01411">
    <property type="entry name" value="tatAE"/>
    <property type="match status" value="1"/>
</dbReference>
<dbReference type="HAMAP" id="MF_00236">
    <property type="entry name" value="TatA_E"/>
    <property type="match status" value="1"/>
</dbReference>